<evidence type="ECO:0000313" key="2">
    <source>
        <dbReference type="EMBL" id="GAA3024397.1"/>
    </source>
</evidence>
<dbReference type="Pfam" id="PF03621">
    <property type="entry name" value="MbtH"/>
    <property type="match status" value="1"/>
</dbReference>
<feature type="domain" description="MbtH-like" evidence="1">
    <location>
        <begin position="30"/>
        <end position="80"/>
    </location>
</feature>
<keyword evidence="3" id="KW-1185">Reference proteome</keyword>
<sequence length="96" mass="10478">MVDPGRVAWIAALPGEIAALPREDEDMSSNPFEDADGAYLALVNDEGQYSLWPARSEVPAGWTVAFGEDTRQACLGHIEATWTDMRPNSLIRAMGQ</sequence>
<dbReference type="PANTHER" id="PTHR38444:SF1">
    <property type="entry name" value="ENTEROBACTIN BIOSYNTHESIS PROTEIN YBDZ"/>
    <property type="match status" value="1"/>
</dbReference>
<dbReference type="Gene3D" id="3.90.820.10">
    <property type="entry name" value="Structural Genomics, Unknown Function 30-nov-00 1gh9 Mol_id"/>
    <property type="match status" value="1"/>
</dbReference>
<dbReference type="SUPFAM" id="SSF160582">
    <property type="entry name" value="MbtH-like"/>
    <property type="match status" value="1"/>
</dbReference>
<accession>A0ABP6KZW0</accession>
<reference evidence="3" key="1">
    <citation type="journal article" date="2019" name="Int. J. Syst. Evol. Microbiol.">
        <title>The Global Catalogue of Microorganisms (GCM) 10K type strain sequencing project: providing services to taxonomists for standard genome sequencing and annotation.</title>
        <authorList>
            <consortium name="The Broad Institute Genomics Platform"/>
            <consortium name="The Broad Institute Genome Sequencing Center for Infectious Disease"/>
            <person name="Wu L."/>
            <person name="Ma J."/>
        </authorList>
    </citation>
    <scope>NUCLEOTIDE SEQUENCE [LARGE SCALE GENOMIC DNA]</scope>
    <source>
        <strain evidence="3">JCM 3106</strain>
    </source>
</reference>
<name>A0ABP6KZW0_9ACTN</name>
<organism evidence="2 3">
    <name type="scientific">Streptosporangium longisporum</name>
    <dbReference type="NCBI Taxonomy" id="46187"/>
    <lineage>
        <taxon>Bacteria</taxon>
        <taxon>Bacillati</taxon>
        <taxon>Actinomycetota</taxon>
        <taxon>Actinomycetes</taxon>
        <taxon>Streptosporangiales</taxon>
        <taxon>Streptosporangiaceae</taxon>
        <taxon>Streptosporangium</taxon>
    </lineage>
</organism>
<evidence type="ECO:0000259" key="1">
    <source>
        <dbReference type="SMART" id="SM00923"/>
    </source>
</evidence>
<proteinExistence type="predicted"/>
<comment type="caution">
    <text evidence="2">The sequence shown here is derived from an EMBL/GenBank/DDBJ whole genome shotgun (WGS) entry which is preliminary data.</text>
</comment>
<dbReference type="InterPro" id="IPR037407">
    <property type="entry name" value="MLP_fam"/>
</dbReference>
<dbReference type="InterPro" id="IPR038020">
    <property type="entry name" value="MbtH-like_sf"/>
</dbReference>
<dbReference type="Proteomes" id="UP001499930">
    <property type="component" value="Unassembled WGS sequence"/>
</dbReference>
<dbReference type="InterPro" id="IPR005153">
    <property type="entry name" value="MbtH-like_dom"/>
</dbReference>
<evidence type="ECO:0000313" key="3">
    <source>
        <dbReference type="Proteomes" id="UP001499930"/>
    </source>
</evidence>
<protein>
    <recommendedName>
        <fullName evidence="1">MbtH-like domain-containing protein</fullName>
    </recommendedName>
</protein>
<gene>
    <name evidence="2" type="ORF">GCM10017559_57390</name>
</gene>
<dbReference type="SMART" id="SM00923">
    <property type="entry name" value="MbtH"/>
    <property type="match status" value="1"/>
</dbReference>
<dbReference type="PANTHER" id="PTHR38444">
    <property type="entry name" value="ENTEROBACTIN BIOSYNTHESIS PROTEIN YBDZ"/>
    <property type="match status" value="1"/>
</dbReference>
<dbReference type="EMBL" id="BAAAWD010000015">
    <property type="protein sequence ID" value="GAA3024397.1"/>
    <property type="molecule type" value="Genomic_DNA"/>
</dbReference>